<dbReference type="RefSeq" id="WP_154424253.1">
    <property type="nucleotide sequence ID" value="NZ_VUNN01000001.1"/>
</dbReference>
<name>A0A7X2PAL4_9SPIO</name>
<dbReference type="GO" id="GO:0016853">
    <property type="term" value="F:isomerase activity"/>
    <property type="evidence" value="ECO:0007669"/>
    <property type="project" value="InterPro"/>
</dbReference>
<evidence type="ECO:0000313" key="1">
    <source>
        <dbReference type="EMBL" id="MSU05356.1"/>
    </source>
</evidence>
<dbReference type="SUPFAM" id="SSF74650">
    <property type="entry name" value="Galactose mutarotase-like"/>
    <property type="match status" value="1"/>
</dbReference>
<sequence length="285" mass="32128">MLTVLKNQNSSLTISTLGAEPQSYILNGIEYIWSGDKAHWPRRAPLLFPVTGPLREDSIAVNNVKYKMPGNGFARDTEFELISVTENSATYKLTDNESTRVFYPFSFSLTVTYTLKDQAYEASCTVEAPSEDIYYTYGWHPAFSLDINGKDCPLDSYSLSFSNNERLDRRYQVNGIFNVEKDFLVGDTINLSRKETDKGPIALWNVTSDEVTLTSSLGEHGVTATLGSFNTFVAWTPNNNAQFLCLEPMYSFGDASRPCEMSQMYGITKLEKGKTATYTNEFRFF</sequence>
<evidence type="ECO:0008006" key="3">
    <source>
        <dbReference type="Google" id="ProtNLM"/>
    </source>
</evidence>
<dbReference type="Gene3D" id="2.70.98.10">
    <property type="match status" value="1"/>
</dbReference>
<dbReference type="InterPro" id="IPR014718">
    <property type="entry name" value="GH-type_carb-bd"/>
</dbReference>
<dbReference type="AlphaFoldDB" id="A0A7X2PAL4"/>
<keyword evidence="2" id="KW-1185">Reference proteome</keyword>
<organism evidence="1 2">
    <name type="scientific">Bullifex porci</name>
    <dbReference type="NCBI Taxonomy" id="2606638"/>
    <lineage>
        <taxon>Bacteria</taxon>
        <taxon>Pseudomonadati</taxon>
        <taxon>Spirochaetota</taxon>
        <taxon>Spirochaetia</taxon>
        <taxon>Spirochaetales</taxon>
        <taxon>Spirochaetaceae</taxon>
        <taxon>Bullifex</taxon>
    </lineage>
</organism>
<accession>A0A7X2PAL4</accession>
<protein>
    <recommendedName>
        <fullName evidence="3">Aldose 1-epimerase</fullName>
    </recommendedName>
</protein>
<dbReference type="EMBL" id="VUNN01000001">
    <property type="protein sequence ID" value="MSU05356.1"/>
    <property type="molecule type" value="Genomic_DNA"/>
</dbReference>
<proteinExistence type="predicted"/>
<gene>
    <name evidence="1" type="ORF">FYJ80_00950</name>
</gene>
<dbReference type="InterPro" id="IPR008183">
    <property type="entry name" value="Aldose_1/G6P_1-epimerase"/>
</dbReference>
<comment type="caution">
    <text evidence="1">The sequence shown here is derived from an EMBL/GenBank/DDBJ whole genome shotgun (WGS) entry which is preliminary data.</text>
</comment>
<dbReference type="GO" id="GO:0030246">
    <property type="term" value="F:carbohydrate binding"/>
    <property type="evidence" value="ECO:0007669"/>
    <property type="project" value="InterPro"/>
</dbReference>
<dbReference type="Pfam" id="PF01263">
    <property type="entry name" value="Aldose_epim"/>
    <property type="match status" value="1"/>
</dbReference>
<dbReference type="GO" id="GO:0005975">
    <property type="term" value="P:carbohydrate metabolic process"/>
    <property type="evidence" value="ECO:0007669"/>
    <property type="project" value="InterPro"/>
</dbReference>
<dbReference type="InterPro" id="IPR011013">
    <property type="entry name" value="Gal_mutarotase_sf_dom"/>
</dbReference>
<reference evidence="1 2" key="1">
    <citation type="submission" date="2019-08" db="EMBL/GenBank/DDBJ databases">
        <title>In-depth cultivation of the pig gut microbiome towards novel bacterial diversity and tailored functional studies.</title>
        <authorList>
            <person name="Wylensek D."/>
            <person name="Hitch T.C.A."/>
            <person name="Clavel T."/>
        </authorList>
    </citation>
    <scope>NUCLEOTIDE SEQUENCE [LARGE SCALE GENOMIC DNA]</scope>
    <source>
        <strain evidence="1 2">NM-380-WT-3C1</strain>
    </source>
</reference>
<evidence type="ECO:0000313" key="2">
    <source>
        <dbReference type="Proteomes" id="UP000460549"/>
    </source>
</evidence>
<dbReference type="Proteomes" id="UP000460549">
    <property type="component" value="Unassembled WGS sequence"/>
</dbReference>